<protein>
    <recommendedName>
        <fullName evidence="2">DNL-type domain-containing protein</fullName>
    </recommendedName>
</protein>
<dbReference type="InterPro" id="IPR007853">
    <property type="entry name" value="Znf_DNL-typ"/>
</dbReference>
<dbReference type="GO" id="GO:0005739">
    <property type="term" value="C:mitochondrion"/>
    <property type="evidence" value="ECO:0007669"/>
    <property type="project" value="TreeGrafter"/>
</dbReference>
<keyword evidence="4" id="KW-1185">Reference proteome</keyword>
<dbReference type="PROSITE" id="PS51501">
    <property type="entry name" value="ZF_DNL"/>
    <property type="match status" value="1"/>
</dbReference>
<gene>
    <name evidence="3" type="ORF">POTOM_038152</name>
</gene>
<keyword evidence="1" id="KW-0479">Metal-binding</keyword>
<dbReference type="GO" id="GO:0051087">
    <property type="term" value="F:protein-folding chaperone binding"/>
    <property type="evidence" value="ECO:0007669"/>
    <property type="project" value="TreeGrafter"/>
</dbReference>
<dbReference type="InterPro" id="IPR024158">
    <property type="entry name" value="Mt_import_TIM15"/>
</dbReference>
<dbReference type="Pfam" id="PF05180">
    <property type="entry name" value="zf-DNL"/>
    <property type="match status" value="1"/>
</dbReference>
<dbReference type="PANTHER" id="PTHR20922">
    <property type="entry name" value="DNL-TYPE ZINC FINGER PROTEIN"/>
    <property type="match status" value="1"/>
</dbReference>
<feature type="domain" description="DNL-type" evidence="2">
    <location>
        <begin position="99"/>
        <end position="194"/>
    </location>
</feature>
<keyword evidence="1" id="KW-0862">Zinc</keyword>
<evidence type="ECO:0000313" key="4">
    <source>
        <dbReference type="Proteomes" id="UP000886885"/>
    </source>
</evidence>
<evidence type="ECO:0000313" key="3">
    <source>
        <dbReference type="EMBL" id="KAG6757826.1"/>
    </source>
</evidence>
<dbReference type="AlphaFoldDB" id="A0A8X7YVE8"/>
<sequence>MAAAAATLSKCSFLPTITCMKPNPKRKPVNPLLVPNSYQPISFSITNPRLRISHTEAILPKRSRRLFVVSGLVDGNSETYPEVESNDLNEESATIDIKLPRRSLLVQFTCNECGERSQRFINRLAYERGLVFVQYNLKLLIQAFYALSSKWMLHREMGVRGAVSSDAVVTVGAGAGEGTNDGEGAGGGIAGAGTSAGGGVAGAGAGTSLAGDGAGGGVAGAGGGVAGVGDTCGGGKEGGGVAGGGIGVAAGELCGGGTTGVVAGATLGDGGDIGVVAGGGVTALAGDCVGVVGVVVGGGVVVVGVDGDAAGVWASVIASGKLRQAKMRAQSTEAI</sequence>
<dbReference type="GO" id="GO:0008270">
    <property type="term" value="F:zinc ion binding"/>
    <property type="evidence" value="ECO:0007669"/>
    <property type="project" value="UniProtKB-KW"/>
</dbReference>
<evidence type="ECO:0000256" key="1">
    <source>
        <dbReference type="PROSITE-ProRule" id="PRU00834"/>
    </source>
</evidence>
<evidence type="ECO:0000259" key="2">
    <source>
        <dbReference type="PROSITE" id="PS51501"/>
    </source>
</evidence>
<keyword evidence="1" id="KW-0863">Zinc-finger</keyword>
<dbReference type="GO" id="GO:0030150">
    <property type="term" value="P:protein import into mitochondrial matrix"/>
    <property type="evidence" value="ECO:0007669"/>
    <property type="project" value="TreeGrafter"/>
</dbReference>
<comment type="caution">
    <text evidence="3">The sequence shown here is derived from an EMBL/GenBank/DDBJ whole genome shotgun (WGS) entry which is preliminary data.</text>
</comment>
<dbReference type="GO" id="GO:0006457">
    <property type="term" value="P:protein folding"/>
    <property type="evidence" value="ECO:0007669"/>
    <property type="project" value="TreeGrafter"/>
</dbReference>
<accession>A0A8X7YVE8</accession>
<dbReference type="EMBL" id="JAAWWB010000020">
    <property type="protein sequence ID" value="KAG6757826.1"/>
    <property type="molecule type" value="Genomic_DNA"/>
</dbReference>
<dbReference type="PANTHER" id="PTHR20922:SF19">
    <property type="entry name" value="F24J5.3"/>
    <property type="match status" value="1"/>
</dbReference>
<proteinExistence type="predicted"/>
<dbReference type="OrthoDB" id="512667at2759"/>
<reference evidence="3" key="1">
    <citation type="journal article" date="2020" name="bioRxiv">
        <title>Hybrid origin of Populus tomentosa Carr. identified through genome sequencing and phylogenomic analysis.</title>
        <authorList>
            <person name="An X."/>
            <person name="Gao K."/>
            <person name="Chen Z."/>
            <person name="Li J."/>
            <person name="Yang X."/>
            <person name="Yang X."/>
            <person name="Zhou J."/>
            <person name="Guo T."/>
            <person name="Zhao T."/>
            <person name="Huang S."/>
            <person name="Miao D."/>
            <person name="Khan W.U."/>
            <person name="Rao P."/>
            <person name="Ye M."/>
            <person name="Lei B."/>
            <person name="Liao W."/>
            <person name="Wang J."/>
            <person name="Ji L."/>
            <person name="Li Y."/>
            <person name="Guo B."/>
            <person name="Mustafa N.S."/>
            <person name="Li S."/>
            <person name="Yun Q."/>
            <person name="Keller S.R."/>
            <person name="Mao J."/>
            <person name="Zhang R."/>
            <person name="Strauss S.H."/>
        </authorList>
    </citation>
    <scope>NUCLEOTIDE SEQUENCE</scope>
    <source>
        <strain evidence="3">GM15</strain>
        <tissue evidence="3">Leaf</tissue>
    </source>
</reference>
<organism evidence="3 4">
    <name type="scientific">Populus tomentosa</name>
    <name type="common">Chinese white poplar</name>
    <dbReference type="NCBI Taxonomy" id="118781"/>
    <lineage>
        <taxon>Eukaryota</taxon>
        <taxon>Viridiplantae</taxon>
        <taxon>Streptophyta</taxon>
        <taxon>Embryophyta</taxon>
        <taxon>Tracheophyta</taxon>
        <taxon>Spermatophyta</taxon>
        <taxon>Magnoliopsida</taxon>
        <taxon>eudicotyledons</taxon>
        <taxon>Gunneridae</taxon>
        <taxon>Pentapetalae</taxon>
        <taxon>rosids</taxon>
        <taxon>fabids</taxon>
        <taxon>Malpighiales</taxon>
        <taxon>Salicaceae</taxon>
        <taxon>Saliceae</taxon>
        <taxon>Populus</taxon>
    </lineage>
</organism>
<name>A0A8X7YVE8_POPTO</name>
<dbReference type="GO" id="GO:0050821">
    <property type="term" value="P:protein stabilization"/>
    <property type="evidence" value="ECO:0007669"/>
    <property type="project" value="TreeGrafter"/>
</dbReference>
<dbReference type="Proteomes" id="UP000886885">
    <property type="component" value="Chromosome 10D"/>
</dbReference>